<dbReference type="Gene3D" id="3.40.50.720">
    <property type="entry name" value="NAD(P)-binding Rossmann-like Domain"/>
    <property type="match status" value="1"/>
</dbReference>
<name>A0A956NFA8_UNCEI</name>
<feature type="active site" description="Proton acceptor" evidence="9">
    <location>
        <position position="144"/>
    </location>
</feature>
<dbReference type="Pfam" id="PF13561">
    <property type="entry name" value="adh_short_C2"/>
    <property type="match status" value="1"/>
</dbReference>
<keyword evidence="3 8" id="KW-0444">Lipid biosynthesis</keyword>
<evidence type="ECO:0000256" key="10">
    <source>
        <dbReference type="PIRSR" id="PIRSR000094-2"/>
    </source>
</evidence>
<evidence type="ECO:0000313" key="12">
    <source>
        <dbReference type="EMBL" id="MCA9758038.1"/>
    </source>
</evidence>
<dbReference type="PANTHER" id="PTHR43159:SF2">
    <property type="entry name" value="ENOYL-[ACYL-CARRIER-PROTEIN] REDUCTASE [NADH], CHLOROPLASTIC"/>
    <property type="match status" value="1"/>
</dbReference>
<keyword evidence="5 8" id="KW-0560">Oxidoreductase</keyword>
<evidence type="ECO:0000256" key="5">
    <source>
        <dbReference type="ARBA" id="ARBA00023002"/>
    </source>
</evidence>
<proteinExistence type="inferred from homology"/>
<feature type="binding site" evidence="10">
    <location>
        <position position="94"/>
    </location>
    <ligand>
        <name>substrate</name>
    </ligand>
</feature>
<keyword evidence="8 11" id="KW-0520">NAD</keyword>
<gene>
    <name evidence="12" type="ORF">KDA27_19755</name>
</gene>
<evidence type="ECO:0000256" key="8">
    <source>
        <dbReference type="PIRNR" id="PIRNR000094"/>
    </source>
</evidence>
<evidence type="ECO:0000256" key="11">
    <source>
        <dbReference type="PIRSR" id="PIRSR000094-3"/>
    </source>
</evidence>
<comment type="caution">
    <text evidence="12">The sequence shown here is derived from an EMBL/GenBank/DDBJ whole genome shotgun (WGS) entry which is preliminary data.</text>
</comment>
<comment type="catalytic activity">
    <reaction evidence="8">
        <text>a 2,3-saturated acyl-[ACP] + NAD(+) = a (2E)-enoyl-[ACP] + NADH + H(+)</text>
        <dbReference type="Rhea" id="RHEA:10240"/>
        <dbReference type="Rhea" id="RHEA-COMP:9925"/>
        <dbReference type="Rhea" id="RHEA-COMP:9926"/>
        <dbReference type="ChEBI" id="CHEBI:15378"/>
        <dbReference type="ChEBI" id="CHEBI:57540"/>
        <dbReference type="ChEBI" id="CHEBI:57945"/>
        <dbReference type="ChEBI" id="CHEBI:78784"/>
        <dbReference type="ChEBI" id="CHEBI:78785"/>
        <dbReference type="EC" id="1.3.1.9"/>
    </reaction>
</comment>
<feature type="active site" description="Proton acceptor" evidence="9">
    <location>
        <position position="154"/>
    </location>
</feature>
<protein>
    <recommendedName>
        <fullName evidence="8">Enoyl-[acyl-carrier-protein] reductase [NADH]</fullName>
        <ecNumber evidence="8">1.3.1.9</ecNumber>
    </recommendedName>
</protein>
<evidence type="ECO:0000256" key="6">
    <source>
        <dbReference type="ARBA" id="ARBA00023098"/>
    </source>
</evidence>
<dbReference type="PANTHER" id="PTHR43159">
    <property type="entry name" value="ENOYL-[ACYL-CARRIER-PROTEIN] REDUCTASE"/>
    <property type="match status" value="1"/>
</dbReference>
<comment type="similarity">
    <text evidence="2 8">Belongs to the short-chain dehydrogenases/reductases (SDR) family. FabI subfamily.</text>
</comment>
<dbReference type="InterPro" id="IPR014358">
    <property type="entry name" value="Enoyl-ACP_Rdtase_NADH"/>
</dbReference>
<dbReference type="InterPro" id="IPR036291">
    <property type="entry name" value="NAD(P)-bd_dom_sf"/>
</dbReference>
<dbReference type="GO" id="GO:0006633">
    <property type="term" value="P:fatty acid biosynthetic process"/>
    <property type="evidence" value="ECO:0007669"/>
    <property type="project" value="UniProtKB-KW"/>
</dbReference>
<dbReference type="Gene3D" id="1.10.8.400">
    <property type="entry name" value="Enoyl acyl carrier protein reductase"/>
    <property type="match status" value="1"/>
</dbReference>
<feature type="binding site" evidence="11">
    <location>
        <begin position="63"/>
        <end position="64"/>
    </location>
    <ligand>
        <name>NAD(+)</name>
        <dbReference type="ChEBI" id="CHEBI:57540"/>
    </ligand>
</feature>
<dbReference type="SUPFAM" id="SSF51735">
    <property type="entry name" value="NAD(P)-binding Rossmann-fold domains"/>
    <property type="match status" value="1"/>
</dbReference>
<dbReference type="PIRSF" id="PIRSF000094">
    <property type="entry name" value="Enoyl-ACP_rdct"/>
    <property type="match status" value="1"/>
</dbReference>
<accession>A0A956NFA8</accession>
<dbReference type="InterPro" id="IPR002347">
    <property type="entry name" value="SDR_fam"/>
</dbReference>
<dbReference type="GO" id="GO:0004318">
    <property type="term" value="F:enoyl-[acyl-carrier-protein] reductase (NADH) activity"/>
    <property type="evidence" value="ECO:0007669"/>
    <property type="project" value="UniProtKB-EC"/>
</dbReference>
<feature type="binding site" evidence="11">
    <location>
        <position position="12"/>
    </location>
    <ligand>
        <name>NAD(+)</name>
        <dbReference type="ChEBI" id="CHEBI:57540"/>
    </ligand>
</feature>
<comment type="pathway">
    <text evidence="1">Lipid metabolism.</text>
</comment>
<dbReference type="Proteomes" id="UP000739538">
    <property type="component" value="Unassembled WGS sequence"/>
</dbReference>
<dbReference type="EMBL" id="JAGQHS010000138">
    <property type="protein sequence ID" value="MCA9758038.1"/>
    <property type="molecule type" value="Genomic_DNA"/>
</dbReference>
<evidence type="ECO:0000256" key="3">
    <source>
        <dbReference type="ARBA" id="ARBA00022516"/>
    </source>
</evidence>
<evidence type="ECO:0000256" key="4">
    <source>
        <dbReference type="ARBA" id="ARBA00022832"/>
    </source>
</evidence>
<dbReference type="AlphaFoldDB" id="A0A956NFA8"/>
<evidence type="ECO:0000256" key="1">
    <source>
        <dbReference type="ARBA" id="ARBA00005189"/>
    </source>
</evidence>
<evidence type="ECO:0000256" key="9">
    <source>
        <dbReference type="PIRSR" id="PIRSR000094-1"/>
    </source>
</evidence>
<organism evidence="12 13">
    <name type="scientific">Eiseniibacteriota bacterium</name>
    <dbReference type="NCBI Taxonomy" id="2212470"/>
    <lineage>
        <taxon>Bacteria</taxon>
        <taxon>Candidatus Eiseniibacteriota</taxon>
    </lineage>
</organism>
<reference evidence="12" key="2">
    <citation type="journal article" date="2021" name="Microbiome">
        <title>Successional dynamics and alternative stable states in a saline activated sludge microbial community over 9 years.</title>
        <authorList>
            <person name="Wang Y."/>
            <person name="Ye J."/>
            <person name="Ju F."/>
            <person name="Liu L."/>
            <person name="Boyd J.A."/>
            <person name="Deng Y."/>
            <person name="Parks D.H."/>
            <person name="Jiang X."/>
            <person name="Yin X."/>
            <person name="Woodcroft B.J."/>
            <person name="Tyson G.W."/>
            <person name="Hugenholtz P."/>
            <person name="Polz M.F."/>
            <person name="Zhang T."/>
        </authorList>
    </citation>
    <scope>NUCLEOTIDE SEQUENCE</scope>
    <source>
        <strain evidence="12">HKST-UBA02</strain>
    </source>
</reference>
<dbReference type="PRINTS" id="PR00081">
    <property type="entry name" value="GDHRDH"/>
</dbReference>
<sequence length="253" mass="27228">MDLSEKTALVTGVANKRSLAWAIALELAEAGARIILTYAGERVREGVEELAAEIPGTEIFECDVSRDESIDQAFEKIGKTAPQLDYFVHSIAFAQRDDLEGKFIDTSRDGFRLALDISSYSMVALARRVVPMMPAGGSMVSLSYIAAQRAVPNYNVMGTAKAALEQMTRQLAFELGPENIRVNCISAGPLNTLSARGIAGFTGILKHYEGRAPLGRNISHKEVGTVGLFLLSDLASGITGETLFVDAGYHTVL</sequence>
<feature type="binding site" evidence="11">
    <location>
        <position position="161"/>
    </location>
    <ligand>
        <name>NAD(+)</name>
        <dbReference type="ChEBI" id="CHEBI:57540"/>
    </ligand>
</feature>
<feature type="binding site" evidence="11">
    <location>
        <position position="91"/>
    </location>
    <ligand>
        <name>NAD(+)</name>
        <dbReference type="ChEBI" id="CHEBI:57540"/>
    </ligand>
</feature>
<reference evidence="12" key="1">
    <citation type="submission" date="2020-04" db="EMBL/GenBank/DDBJ databases">
        <authorList>
            <person name="Zhang T."/>
        </authorList>
    </citation>
    <scope>NUCLEOTIDE SEQUENCE</scope>
    <source>
        <strain evidence="12">HKST-UBA02</strain>
    </source>
</reference>
<keyword evidence="4" id="KW-0276">Fatty acid metabolism</keyword>
<dbReference type="CDD" id="cd05372">
    <property type="entry name" value="ENR_SDR"/>
    <property type="match status" value="1"/>
</dbReference>
<keyword evidence="6" id="KW-0443">Lipid metabolism</keyword>
<dbReference type="EC" id="1.3.1.9" evidence="8"/>
<keyword evidence="7 8" id="KW-0275">Fatty acid biosynthesis</keyword>
<evidence type="ECO:0000256" key="2">
    <source>
        <dbReference type="ARBA" id="ARBA00009233"/>
    </source>
</evidence>
<evidence type="ECO:0000256" key="7">
    <source>
        <dbReference type="ARBA" id="ARBA00023160"/>
    </source>
</evidence>
<evidence type="ECO:0000313" key="13">
    <source>
        <dbReference type="Proteomes" id="UP000739538"/>
    </source>
</evidence>